<sequence>MANSTGGGTEQLEGVHADPRRLTEPELSYGHYSGMTTDTYAPIEDDVLNFINAVEQATGFPLMLYNYDSEIALGKLQPGLNKIQIIHNVRLPNPLVKSLFTFIFPPAWQPSQPSPILLSGTGWLFSNAGNILSPV</sequence>
<dbReference type="EMBL" id="JACPRF010000138">
    <property type="protein sequence ID" value="MBI2876105.1"/>
    <property type="molecule type" value="Genomic_DNA"/>
</dbReference>
<comment type="caution">
    <text evidence="2">The sequence shown here is derived from an EMBL/GenBank/DDBJ whole genome shotgun (WGS) entry which is preliminary data.</text>
</comment>
<feature type="region of interest" description="Disordered" evidence="1">
    <location>
        <begin position="1"/>
        <end position="20"/>
    </location>
</feature>
<evidence type="ECO:0000256" key="1">
    <source>
        <dbReference type="SAM" id="MobiDB-lite"/>
    </source>
</evidence>
<gene>
    <name evidence="2" type="ORF">HYY20_04420</name>
</gene>
<proteinExistence type="predicted"/>
<name>A0A932FUY0_UNCTE</name>
<organism evidence="2 3">
    <name type="scientific">Tectimicrobiota bacterium</name>
    <dbReference type="NCBI Taxonomy" id="2528274"/>
    <lineage>
        <taxon>Bacteria</taxon>
        <taxon>Pseudomonadati</taxon>
        <taxon>Nitrospinota/Tectimicrobiota group</taxon>
        <taxon>Candidatus Tectimicrobiota</taxon>
    </lineage>
</organism>
<accession>A0A932FUY0</accession>
<dbReference type="Proteomes" id="UP000769766">
    <property type="component" value="Unassembled WGS sequence"/>
</dbReference>
<reference evidence="2" key="1">
    <citation type="submission" date="2020-07" db="EMBL/GenBank/DDBJ databases">
        <title>Huge and variable diversity of episymbiotic CPR bacteria and DPANN archaea in groundwater ecosystems.</title>
        <authorList>
            <person name="He C.Y."/>
            <person name="Keren R."/>
            <person name="Whittaker M."/>
            <person name="Farag I.F."/>
            <person name="Doudna J."/>
            <person name="Cate J.H.D."/>
            <person name="Banfield J.F."/>
        </authorList>
    </citation>
    <scope>NUCLEOTIDE SEQUENCE</scope>
    <source>
        <strain evidence="2">NC_groundwater_672_Ag_B-0.1um_62_36</strain>
    </source>
</reference>
<protein>
    <submittedName>
        <fullName evidence="2">Uncharacterized protein</fullName>
    </submittedName>
</protein>
<evidence type="ECO:0000313" key="3">
    <source>
        <dbReference type="Proteomes" id="UP000769766"/>
    </source>
</evidence>
<dbReference type="AlphaFoldDB" id="A0A932FUY0"/>
<evidence type="ECO:0000313" key="2">
    <source>
        <dbReference type="EMBL" id="MBI2876105.1"/>
    </source>
</evidence>